<comment type="caution">
    <text evidence="3">The sequence shown here is derived from an EMBL/GenBank/DDBJ whole genome shotgun (WGS) entry which is preliminary data.</text>
</comment>
<evidence type="ECO:0000256" key="2">
    <source>
        <dbReference type="SAM" id="Phobius"/>
    </source>
</evidence>
<accession>A0A9P6ARP8</accession>
<evidence type="ECO:0000256" key="1">
    <source>
        <dbReference type="SAM" id="MobiDB-lite"/>
    </source>
</evidence>
<keyword evidence="2" id="KW-0812">Transmembrane</keyword>
<dbReference type="OrthoDB" id="10261361at2759"/>
<feature type="compositionally biased region" description="Basic and acidic residues" evidence="1">
    <location>
        <begin position="727"/>
        <end position="742"/>
    </location>
</feature>
<keyword evidence="2" id="KW-0472">Membrane</keyword>
<protein>
    <submittedName>
        <fullName evidence="3">Uncharacterized protein</fullName>
    </submittedName>
</protein>
<organism evidence="3 4">
    <name type="scientific">Hydnum rufescens UP504</name>
    <dbReference type="NCBI Taxonomy" id="1448309"/>
    <lineage>
        <taxon>Eukaryota</taxon>
        <taxon>Fungi</taxon>
        <taxon>Dikarya</taxon>
        <taxon>Basidiomycota</taxon>
        <taxon>Agaricomycotina</taxon>
        <taxon>Agaricomycetes</taxon>
        <taxon>Cantharellales</taxon>
        <taxon>Hydnaceae</taxon>
        <taxon>Hydnum</taxon>
    </lineage>
</organism>
<dbReference type="EMBL" id="MU129012">
    <property type="protein sequence ID" value="KAF9510693.1"/>
    <property type="molecule type" value="Genomic_DNA"/>
</dbReference>
<reference evidence="3" key="1">
    <citation type="journal article" date="2020" name="Nat. Commun.">
        <title>Large-scale genome sequencing of mycorrhizal fungi provides insights into the early evolution of symbiotic traits.</title>
        <authorList>
            <person name="Miyauchi S."/>
            <person name="Kiss E."/>
            <person name="Kuo A."/>
            <person name="Drula E."/>
            <person name="Kohler A."/>
            <person name="Sanchez-Garcia M."/>
            <person name="Morin E."/>
            <person name="Andreopoulos B."/>
            <person name="Barry K.W."/>
            <person name="Bonito G."/>
            <person name="Buee M."/>
            <person name="Carver A."/>
            <person name="Chen C."/>
            <person name="Cichocki N."/>
            <person name="Clum A."/>
            <person name="Culley D."/>
            <person name="Crous P.W."/>
            <person name="Fauchery L."/>
            <person name="Girlanda M."/>
            <person name="Hayes R.D."/>
            <person name="Keri Z."/>
            <person name="LaButti K."/>
            <person name="Lipzen A."/>
            <person name="Lombard V."/>
            <person name="Magnuson J."/>
            <person name="Maillard F."/>
            <person name="Murat C."/>
            <person name="Nolan M."/>
            <person name="Ohm R.A."/>
            <person name="Pangilinan J."/>
            <person name="Pereira M.F."/>
            <person name="Perotto S."/>
            <person name="Peter M."/>
            <person name="Pfister S."/>
            <person name="Riley R."/>
            <person name="Sitrit Y."/>
            <person name="Stielow J.B."/>
            <person name="Szollosi G."/>
            <person name="Zifcakova L."/>
            <person name="Stursova M."/>
            <person name="Spatafora J.W."/>
            <person name="Tedersoo L."/>
            <person name="Vaario L.M."/>
            <person name="Yamada A."/>
            <person name="Yan M."/>
            <person name="Wang P."/>
            <person name="Xu J."/>
            <person name="Bruns T."/>
            <person name="Baldrian P."/>
            <person name="Vilgalys R."/>
            <person name="Dunand C."/>
            <person name="Henrissat B."/>
            <person name="Grigoriev I.V."/>
            <person name="Hibbett D."/>
            <person name="Nagy L.G."/>
            <person name="Martin F.M."/>
        </authorList>
    </citation>
    <scope>NUCLEOTIDE SEQUENCE</scope>
    <source>
        <strain evidence="3">UP504</strain>
    </source>
</reference>
<keyword evidence="2" id="KW-1133">Transmembrane helix</keyword>
<feature type="transmembrane region" description="Helical" evidence="2">
    <location>
        <begin position="139"/>
        <end position="160"/>
    </location>
</feature>
<feature type="region of interest" description="Disordered" evidence="1">
    <location>
        <begin position="717"/>
        <end position="742"/>
    </location>
</feature>
<proteinExistence type="predicted"/>
<dbReference type="AlphaFoldDB" id="A0A9P6ARP8"/>
<feature type="transmembrane region" description="Helical" evidence="2">
    <location>
        <begin position="27"/>
        <end position="46"/>
    </location>
</feature>
<name>A0A9P6ARP8_9AGAM</name>
<evidence type="ECO:0000313" key="4">
    <source>
        <dbReference type="Proteomes" id="UP000886523"/>
    </source>
</evidence>
<evidence type="ECO:0000313" key="3">
    <source>
        <dbReference type="EMBL" id="KAF9510693.1"/>
    </source>
</evidence>
<dbReference type="Proteomes" id="UP000886523">
    <property type="component" value="Unassembled WGS sequence"/>
</dbReference>
<gene>
    <name evidence="3" type="ORF">BS47DRAFT_1395777</name>
</gene>
<keyword evidence="4" id="KW-1185">Reference proteome</keyword>
<sequence>MYEFPGYLPTRPSHMFLDEHNSDSANLAPAVLIMCVTTIAGMTLYFPFRLSVAIQKCLPSVDPYTELGRRRTSTEMELEYQRRLDRDTNPFSYLYNDYRRQWSTYKSIYLFVKLAALLIVALEDPSNCLMRSVRPQTALLIRQVTLILAMAGFWILQSFLAPFLDPISNASEWDLGPDFAVIHWSWVQRIVKRIARRIDFSKSCDLRLDITHVAQRNIVKASISFSPRLDISPSSPHIKRRIWQETITTMILTHPDTRIPASQKMIFLEAPESEWSPYLLGYQGSPAERHVENIKILRELGGVAYKIASAQDSDVRIRAAFEYITDRLVGPDAYWAGLDHERKIDSRWGNAWCLPFPLTVVIRFDDGSLAVLSNLPQFEDFIHQNLEQQVVSSRKIRYALRCLESQVVFWPYSHNEAIGSQSLISCGGGRYKAVATTHFELGTFIIQRRGKLLFDDYIDLGSGFEIRIKYSSKVTVDGSVIGLSTEFVLTPMLATFFALNEHLIRSNLQRLSGALRRYREHVRLDAMSKRDALSYLFLSEIYEVPASPQDLLGRVKALERDITGTVAEMLQDGLQQGALTGVDERMKYVARSSVTAWWYLFWVQLMLPLSGMTSGDEITPLLPRYEPVKVTSTLAILTVHCLSTSASRGPRCIPRSKGLAYASRILNKVYFRLNQIVFPQETAQGIRTYVGGKLAGDVDLADIDHDRAMRLSRRHERLSTIDTGGGTDHDDTEIRERPAIHV</sequence>